<feature type="compositionally biased region" description="Low complexity" evidence="7">
    <location>
        <begin position="13"/>
        <end position="41"/>
    </location>
</feature>
<evidence type="ECO:0000256" key="4">
    <source>
        <dbReference type="ARBA" id="ARBA00023136"/>
    </source>
</evidence>
<dbReference type="AlphaFoldDB" id="A0A8T4IGC1"/>
<feature type="chain" id="PRO_5035917868" evidence="8">
    <location>
        <begin position="17"/>
        <end position="1068"/>
    </location>
</feature>
<keyword evidence="11" id="KW-0675">Receptor</keyword>
<evidence type="ECO:0000256" key="6">
    <source>
        <dbReference type="RuleBase" id="RU003357"/>
    </source>
</evidence>
<evidence type="ECO:0000256" key="5">
    <source>
        <dbReference type="ARBA" id="ARBA00023237"/>
    </source>
</evidence>
<evidence type="ECO:0000313" key="11">
    <source>
        <dbReference type="EMBL" id="MBR0554038.1"/>
    </source>
</evidence>
<keyword evidence="12" id="KW-1185">Reference proteome</keyword>
<feature type="compositionally biased region" description="Polar residues" evidence="7">
    <location>
        <begin position="42"/>
        <end position="51"/>
    </location>
</feature>
<reference evidence="11" key="1">
    <citation type="submission" date="2021-04" db="EMBL/GenBank/DDBJ databases">
        <title>Ouciella asimina sp. nov., isolated from the surface seawater in the hydrothermal field of Okinawa Trough.</title>
        <authorList>
            <person name="Shuang W."/>
        </authorList>
    </citation>
    <scope>NUCLEOTIDE SEQUENCE</scope>
    <source>
        <strain evidence="11">LXI357</strain>
    </source>
</reference>
<evidence type="ECO:0000256" key="8">
    <source>
        <dbReference type="SAM" id="SignalP"/>
    </source>
</evidence>
<evidence type="ECO:0000259" key="9">
    <source>
        <dbReference type="Pfam" id="PF00593"/>
    </source>
</evidence>
<dbReference type="Gene3D" id="2.170.130.10">
    <property type="entry name" value="TonB-dependent receptor, plug domain"/>
    <property type="match status" value="1"/>
</dbReference>
<protein>
    <submittedName>
        <fullName evidence="11">TonB-dependent receptor</fullName>
    </submittedName>
</protein>
<dbReference type="Pfam" id="PF00593">
    <property type="entry name" value="TonB_dep_Rec_b-barrel"/>
    <property type="match status" value="1"/>
</dbReference>
<sequence length="1068" mass="114124">MVLVGAVAAFASPAAAQSNDSNSQTTQSDSTSQSGAADQSTVPTQTDTASVADTGAGEIVVTGSRIRRKTFETVEPAVVLDDQFIQDRGFTNVAEALNQQPGFGIPGASTADAQGINNVGANYVNFFGLGSQRTLTVVNGRRFVGSNAPAAGNAGAPGLQVDLNTIPLELVDRIETISVGGAPTYGSDAIAGTVNIILKQDYQGMDLTSSYGISQRGDYADFRIAGTVGGNFAEGRGNVVVSVEHEHQEGLIQADRTKFNPPLSFQPNPNNTGPNDGIPDRVLISDPRVTFATFDGLPALFFGNPFIGAPIQDSSGNILQFTSNGRLRPFDPGTQYGLVFSQGGDGISLSDLGNLYTPIDRTIVTGLGHYDVTDGVTAYVETIYAHSRANDQISQAVWQTDFFPDDSGAVRFNVTNPFLDAGTASIIQDNCTANGLGADPANCDFFVAREGRSLTTGNNETRQNLFRVVTGLRGDVDLMDRTWHYDMSFNYGRTEANSQYNDIDQRRFDYALDVQALTAGTIAGLDPNGLYNVSRAGNVIMGLGQGEVQPGDIVCTVQVTPPAQAGGANSVPDQAPIRDAKECVPLNFFGEANTSAAARNYISAPLQASSLIEQKIFEAYASGELFDVWGGAVGLAFGYQHREESASFNPDVGYLTDIGRNQGTSATAGGFKTNEVYGELSIPLVSRDTNLPVVSSVLAEAKGRYVDNSTSGGDWTYTFGGRLGVFDDFLTIRGNYTRSIRSPALVELFLPTSTTFSFANDPCDQSNITAGNNPQNREANCRAEAAALGYNGIASFQSDIINGTRKGTTGGNADLKNEIADSYTIGAIIAPPMIRGLSLAADYVNIKIKDAISSLNLTSVMEACYDSANYPNQYCNLFSRLPGSDPARPFQVADGFSTGYKNAGYLNFQAVQGQLTYRTDIGRTFGSGQDLGQLTVNAQVFRLIQRETSVTGYDLSIATGTIGNPKWSGQLNIGWDLGKVTLFSQTRYIGKAIFSNNDTAESRDVPGVPAYWLENISVSFHPTDTFEMQLNVNNLFDTHQPYAAGASGSYYVYDQIGRYYRATAKLHF</sequence>
<keyword evidence="3 6" id="KW-0798">TonB box</keyword>
<dbReference type="PANTHER" id="PTHR47234">
    <property type="match status" value="1"/>
</dbReference>
<feature type="domain" description="TonB-dependent receptor plug" evidence="10">
    <location>
        <begin position="72"/>
        <end position="193"/>
    </location>
</feature>
<evidence type="ECO:0000256" key="1">
    <source>
        <dbReference type="ARBA" id="ARBA00004442"/>
    </source>
</evidence>
<dbReference type="InterPro" id="IPR010917">
    <property type="entry name" value="TonB_rcpt_CS"/>
</dbReference>
<dbReference type="PANTHER" id="PTHR47234:SF2">
    <property type="entry name" value="TONB-DEPENDENT RECEPTOR"/>
    <property type="match status" value="1"/>
</dbReference>
<dbReference type="SUPFAM" id="SSF56935">
    <property type="entry name" value="Porins"/>
    <property type="match status" value="1"/>
</dbReference>
<feature type="region of interest" description="Disordered" evidence="7">
    <location>
        <begin position="13"/>
        <end position="53"/>
    </location>
</feature>
<evidence type="ECO:0000256" key="7">
    <source>
        <dbReference type="SAM" id="MobiDB-lite"/>
    </source>
</evidence>
<dbReference type="InterPro" id="IPR012910">
    <property type="entry name" value="Plug_dom"/>
</dbReference>
<dbReference type="EMBL" id="JAGRQC010000008">
    <property type="protein sequence ID" value="MBR0554038.1"/>
    <property type="molecule type" value="Genomic_DNA"/>
</dbReference>
<keyword evidence="4 6" id="KW-0472">Membrane</keyword>
<keyword evidence="5" id="KW-0998">Cell outer membrane</keyword>
<keyword evidence="2 8" id="KW-0732">Signal</keyword>
<comment type="caution">
    <text evidence="11">The sequence shown here is derived from an EMBL/GenBank/DDBJ whole genome shotgun (WGS) entry which is preliminary data.</text>
</comment>
<dbReference type="PROSITE" id="PS01156">
    <property type="entry name" value="TONB_DEPENDENT_REC_2"/>
    <property type="match status" value="1"/>
</dbReference>
<dbReference type="InterPro" id="IPR000531">
    <property type="entry name" value="Beta-barrel_TonB"/>
</dbReference>
<dbReference type="Gene3D" id="2.40.170.20">
    <property type="entry name" value="TonB-dependent receptor, beta-barrel domain"/>
    <property type="match status" value="1"/>
</dbReference>
<comment type="similarity">
    <text evidence="6">Belongs to the TonB-dependent receptor family.</text>
</comment>
<dbReference type="InterPro" id="IPR037066">
    <property type="entry name" value="Plug_dom_sf"/>
</dbReference>
<evidence type="ECO:0000256" key="3">
    <source>
        <dbReference type="ARBA" id="ARBA00023077"/>
    </source>
</evidence>
<dbReference type="GO" id="GO:0009279">
    <property type="term" value="C:cell outer membrane"/>
    <property type="evidence" value="ECO:0007669"/>
    <property type="project" value="UniProtKB-SubCell"/>
</dbReference>
<evidence type="ECO:0000313" key="12">
    <source>
        <dbReference type="Proteomes" id="UP000676996"/>
    </source>
</evidence>
<organism evidence="11 12">
    <name type="scientific">Stakelama marina</name>
    <dbReference type="NCBI Taxonomy" id="2826939"/>
    <lineage>
        <taxon>Bacteria</taxon>
        <taxon>Pseudomonadati</taxon>
        <taxon>Pseudomonadota</taxon>
        <taxon>Alphaproteobacteria</taxon>
        <taxon>Sphingomonadales</taxon>
        <taxon>Sphingomonadaceae</taxon>
        <taxon>Stakelama</taxon>
    </lineage>
</organism>
<dbReference type="Pfam" id="PF07715">
    <property type="entry name" value="Plug"/>
    <property type="match status" value="1"/>
</dbReference>
<accession>A0A8T4IGC1</accession>
<comment type="subcellular location">
    <subcellularLocation>
        <location evidence="1 6">Cell outer membrane</location>
    </subcellularLocation>
</comment>
<dbReference type="InterPro" id="IPR036942">
    <property type="entry name" value="Beta-barrel_TonB_sf"/>
</dbReference>
<feature type="signal peptide" evidence="8">
    <location>
        <begin position="1"/>
        <end position="16"/>
    </location>
</feature>
<gene>
    <name evidence="11" type="ORF">J7S20_16170</name>
</gene>
<name>A0A8T4IGC1_9SPHN</name>
<feature type="domain" description="TonB-dependent receptor-like beta-barrel" evidence="9">
    <location>
        <begin position="624"/>
        <end position="1035"/>
    </location>
</feature>
<dbReference type="Proteomes" id="UP000676996">
    <property type="component" value="Unassembled WGS sequence"/>
</dbReference>
<evidence type="ECO:0000256" key="2">
    <source>
        <dbReference type="ARBA" id="ARBA00022729"/>
    </source>
</evidence>
<proteinExistence type="inferred from homology"/>
<evidence type="ECO:0000259" key="10">
    <source>
        <dbReference type="Pfam" id="PF07715"/>
    </source>
</evidence>